<dbReference type="Pfam" id="PF00646">
    <property type="entry name" value="F-box"/>
    <property type="match status" value="1"/>
</dbReference>
<dbReference type="SMART" id="SM00256">
    <property type="entry name" value="FBOX"/>
    <property type="match status" value="1"/>
</dbReference>
<dbReference type="InterPro" id="IPR051304">
    <property type="entry name" value="SCF_F-box_domain"/>
</dbReference>
<accession>A0A7J8QQE5</accession>
<proteinExistence type="predicted"/>
<dbReference type="Proteomes" id="UP000593578">
    <property type="component" value="Unassembled WGS sequence"/>
</dbReference>
<comment type="caution">
    <text evidence="2">The sequence shown here is derived from an EMBL/GenBank/DDBJ whole genome shotgun (WGS) entry which is preliminary data.</text>
</comment>
<dbReference type="InterPro" id="IPR005174">
    <property type="entry name" value="KIB1-4_b-propeller"/>
</dbReference>
<dbReference type="Pfam" id="PF03478">
    <property type="entry name" value="Beta-prop_KIB1-4"/>
    <property type="match status" value="1"/>
</dbReference>
<dbReference type="InterPro" id="IPR036047">
    <property type="entry name" value="F-box-like_dom_sf"/>
</dbReference>
<evidence type="ECO:0000313" key="3">
    <source>
        <dbReference type="Proteomes" id="UP000593578"/>
    </source>
</evidence>
<dbReference type="AlphaFoldDB" id="A0A7J8QQE5"/>
<feature type="domain" description="F-box" evidence="1">
    <location>
        <begin position="7"/>
        <end position="48"/>
    </location>
</feature>
<protein>
    <recommendedName>
        <fullName evidence="1">F-box domain-containing protein</fullName>
    </recommendedName>
</protein>
<name>A0A7J8QQE5_GOSRA</name>
<dbReference type="SUPFAM" id="SSF81383">
    <property type="entry name" value="F-box domain"/>
    <property type="match status" value="1"/>
</dbReference>
<dbReference type="PANTHER" id="PTHR47123:SF15">
    <property type="entry name" value="F-BOX PROTEIN SKIP23"/>
    <property type="match status" value="1"/>
</dbReference>
<sequence length="325" mass="36510">MADWTQLPKELLELISKRLGTHYDVIRFRSVCSTWRSAVTAHNRCRNRFAPRFPLLPISSQFSLSKRSVFLLGSPTTSTQTNASSPSSWVIKIEEDPMNGRVQLLNPLSRSRFDSLPDNFPKPLNLLDFRVLELGEETVVVGLDFETNLIAMPVFGGDKKFLVDSKGELLLVDMYLSIESEPGLSSSSAGFGFVEEYFENLALYMNERTIKFKVFKLDDVGKQWVEAKDLDDRVLFLGDGCTFSASIEDLSVCRGNCIIYVDNFFYSLGEEDGASEHCDVGVFDLESGSIGPLTKFPQFSELFWPPPHWISSTTASDVSIFVLQC</sequence>
<gene>
    <name evidence="2" type="ORF">Gorai_006831</name>
</gene>
<dbReference type="InterPro" id="IPR001810">
    <property type="entry name" value="F-box_dom"/>
</dbReference>
<dbReference type="Gene3D" id="1.20.1280.50">
    <property type="match status" value="1"/>
</dbReference>
<reference evidence="2 3" key="1">
    <citation type="journal article" date="2019" name="Genome Biol. Evol.">
        <title>Insights into the evolution of the New World diploid cottons (Gossypium, subgenus Houzingenia) based on genome sequencing.</title>
        <authorList>
            <person name="Grover C.E."/>
            <person name="Arick M.A. 2nd"/>
            <person name="Thrash A."/>
            <person name="Conover J.L."/>
            <person name="Sanders W.S."/>
            <person name="Peterson D.G."/>
            <person name="Frelichowski J.E."/>
            <person name="Scheffler J.A."/>
            <person name="Scheffler B.E."/>
            <person name="Wendel J.F."/>
        </authorList>
    </citation>
    <scope>NUCLEOTIDE SEQUENCE [LARGE SCALE GENOMIC DNA]</scope>
    <source>
        <strain evidence="2">8</strain>
        <tissue evidence="2">Leaf</tissue>
    </source>
</reference>
<dbReference type="PANTHER" id="PTHR47123">
    <property type="entry name" value="F-BOX PROTEIN SKIP23"/>
    <property type="match status" value="1"/>
</dbReference>
<evidence type="ECO:0000313" key="2">
    <source>
        <dbReference type="EMBL" id="MBA0603801.1"/>
    </source>
</evidence>
<dbReference type="EMBL" id="JABEZZ010076746">
    <property type="protein sequence ID" value="MBA0603801.1"/>
    <property type="molecule type" value="Genomic_DNA"/>
</dbReference>
<organism evidence="2 3">
    <name type="scientific">Gossypium raimondii</name>
    <name type="common">Peruvian cotton</name>
    <name type="synonym">Gossypium klotzschianum subsp. raimondii</name>
    <dbReference type="NCBI Taxonomy" id="29730"/>
    <lineage>
        <taxon>Eukaryota</taxon>
        <taxon>Viridiplantae</taxon>
        <taxon>Streptophyta</taxon>
        <taxon>Embryophyta</taxon>
        <taxon>Tracheophyta</taxon>
        <taxon>Spermatophyta</taxon>
        <taxon>Magnoliopsida</taxon>
        <taxon>eudicotyledons</taxon>
        <taxon>Gunneridae</taxon>
        <taxon>Pentapetalae</taxon>
        <taxon>rosids</taxon>
        <taxon>malvids</taxon>
        <taxon>Malvales</taxon>
        <taxon>Malvaceae</taxon>
        <taxon>Malvoideae</taxon>
        <taxon>Gossypium</taxon>
    </lineage>
</organism>
<evidence type="ECO:0000259" key="1">
    <source>
        <dbReference type="SMART" id="SM00256"/>
    </source>
</evidence>